<comment type="similarity">
    <text evidence="10">Belongs to the peroxiredoxin family. BCP/PrxQ subfamily.</text>
</comment>
<dbReference type="InterPro" id="IPR036249">
    <property type="entry name" value="Thioredoxin-like_sf"/>
</dbReference>
<dbReference type="InterPro" id="IPR024706">
    <property type="entry name" value="Peroxiredoxin_AhpC-typ"/>
</dbReference>
<dbReference type="PROSITE" id="PS51352">
    <property type="entry name" value="THIOREDOXIN_2"/>
    <property type="match status" value="1"/>
</dbReference>
<gene>
    <name evidence="15" type="ORF">FHS79_000999</name>
</gene>
<dbReference type="EMBL" id="JACIIV010000006">
    <property type="protein sequence ID" value="MBB6226837.1"/>
    <property type="molecule type" value="Genomic_DNA"/>
</dbReference>
<evidence type="ECO:0000259" key="14">
    <source>
        <dbReference type="PROSITE" id="PS51352"/>
    </source>
</evidence>
<keyword evidence="7" id="KW-1015">Disulfide bond</keyword>
<evidence type="ECO:0000256" key="2">
    <source>
        <dbReference type="ARBA" id="ARBA00011245"/>
    </source>
</evidence>
<dbReference type="PANTHER" id="PTHR42801:SF4">
    <property type="entry name" value="AHPC_TSA FAMILY PROTEIN"/>
    <property type="match status" value="1"/>
</dbReference>
<proteinExistence type="inferred from homology"/>
<keyword evidence="6 15" id="KW-0560">Oxidoreductase</keyword>
<evidence type="ECO:0000256" key="3">
    <source>
        <dbReference type="ARBA" id="ARBA00013017"/>
    </source>
</evidence>
<feature type="active site" description="Cysteine sulfenic acid (-SOH) intermediate; for peroxidase activity" evidence="13">
    <location>
        <position position="46"/>
    </location>
</feature>
<comment type="catalytic activity">
    <reaction evidence="12">
        <text>a hydroperoxide + [thioredoxin]-dithiol = an alcohol + [thioredoxin]-disulfide + H2O</text>
        <dbReference type="Rhea" id="RHEA:62620"/>
        <dbReference type="Rhea" id="RHEA-COMP:10698"/>
        <dbReference type="Rhea" id="RHEA-COMP:10700"/>
        <dbReference type="ChEBI" id="CHEBI:15377"/>
        <dbReference type="ChEBI" id="CHEBI:29950"/>
        <dbReference type="ChEBI" id="CHEBI:30879"/>
        <dbReference type="ChEBI" id="CHEBI:35924"/>
        <dbReference type="ChEBI" id="CHEBI:50058"/>
        <dbReference type="EC" id="1.11.1.24"/>
    </reaction>
</comment>
<dbReference type="Proteomes" id="UP000538147">
    <property type="component" value="Unassembled WGS sequence"/>
</dbReference>
<evidence type="ECO:0000256" key="12">
    <source>
        <dbReference type="ARBA" id="ARBA00049091"/>
    </source>
</evidence>
<dbReference type="RefSeq" id="WP_184196308.1">
    <property type="nucleotide sequence ID" value="NZ_JACIIV010000006.1"/>
</dbReference>
<comment type="subunit">
    <text evidence="2">Monomer.</text>
</comment>
<dbReference type="InterPro" id="IPR050924">
    <property type="entry name" value="Peroxiredoxin_BCP/PrxQ"/>
</dbReference>
<dbReference type="GO" id="GO:0034599">
    <property type="term" value="P:cellular response to oxidative stress"/>
    <property type="evidence" value="ECO:0007669"/>
    <property type="project" value="TreeGrafter"/>
</dbReference>
<evidence type="ECO:0000256" key="1">
    <source>
        <dbReference type="ARBA" id="ARBA00003330"/>
    </source>
</evidence>
<dbReference type="GO" id="GO:0045454">
    <property type="term" value="P:cell redox homeostasis"/>
    <property type="evidence" value="ECO:0007669"/>
    <property type="project" value="TreeGrafter"/>
</dbReference>
<dbReference type="CDD" id="cd03017">
    <property type="entry name" value="PRX_BCP"/>
    <property type="match status" value="1"/>
</dbReference>
<evidence type="ECO:0000256" key="9">
    <source>
        <dbReference type="ARBA" id="ARBA00032824"/>
    </source>
</evidence>
<dbReference type="PIRSF" id="PIRSF000239">
    <property type="entry name" value="AHPC"/>
    <property type="match status" value="1"/>
</dbReference>
<dbReference type="EC" id="1.11.1.24" evidence="3"/>
<organism evidence="15 16">
    <name type="scientific">Polymorphobacter multimanifer</name>
    <dbReference type="NCBI Taxonomy" id="1070431"/>
    <lineage>
        <taxon>Bacteria</taxon>
        <taxon>Pseudomonadati</taxon>
        <taxon>Pseudomonadota</taxon>
        <taxon>Alphaproteobacteria</taxon>
        <taxon>Sphingomonadales</taxon>
        <taxon>Sphingosinicellaceae</taxon>
        <taxon>Polymorphobacter</taxon>
    </lineage>
</organism>
<evidence type="ECO:0000313" key="16">
    <source>
        <dbReference type="Proteomes" id="UP000538147"/>
    </source>
</evidence>
<keyword evidence="5" id="KW-0049">Antioxidant</keyword>
<evidence type="ECO:0000256" key="8">
    <source>
        <dbReference type="ARBA" id="ARBA00023284"/>
    </source>
</evidence>
<reference evidence="15 16" key="1">
    <citation type="submission" date="2020-08" db="EMBL/GenBank/DDBJ databases">
        <title>Genomic Encyclopedia of Type Strains, Phase IV (KMG-IV): sequencing the most valuable type-strain genomes for metagenomic binning, comparative biology and taxonomic classification.</title>
        <authorList>
            <person name="Goeker M."/>
        </authorList>
    </citation>
    <scope>NUCLEOTIDE SEQUENCE [LARGE SCALE GENOMIC DNA]</scope>
    <source>
        <strain evidence="15 16">DSM 102189</strain>
    </source>
</reference>
<accession>A0A841L2G3</accession>
<dbReference type="GO" id="GO:0005737">
    <property type="term" value="C:cytoplasm"/>
    <property type="evidence" value="ECO:0007669"/>
    <property type="project" value="TreeGrafter"/>
</dbReference>
<comment type="caution">
    <text evidence="15">The sequence shown here is derived from an EMBL/GenBank/DDBJ whole genome shotgun (WGS) entry which is preliminary data.</text>
</comment>
<evidence type="ECO:0000256" key="7">
    <source>
        <dbReference type="ARBA" id="ARBA00023157"/>
    </source>
</evidence>
<dbReference type="FunFam" id="3.40.30.10:FF:000007">
    <property type="entry name" value="Thioredoxin-dependent thiol peroxidase"/>
    <property type="match status" value="1"/>
</dbReference>
<dbReference type="Gene3D" id="3.40.30.10">
    <property type="entry name" value="Glutaredoxin"/>
    <property type="match status" value="1"/>
</dbReference>
<dbReference type="SUPFAM" id="SSF52833">
    <property type="entry name" value="Thioredoxin-like"/>
    <property type="match status" value="1"/>
</dbReference>
<comment type="function">
    <text evidence="1">Thiol-specific peroxidase that catalyzes the reduction of hydrogen peroxide and organic hydroperoxides to water and alcohols, respectively. Plays a role in cell protection against oxidative stress by detoxifying peroxides and as sensor of hydrogen peroxide-mediated signaling events.</text>
</comment>
<evidence type="ECO:0000256" key="4">
    <source>
        <dbReference type="ARBA" id="ARBA00022559"/>
    </source>
</evidence>
<name>A0A841L2G3_9SPHN</name>
<dbReference type="InterPro" id="IPR000866">
    <property type="entry name" value="AhpC/TSA"/>
</dbReference>
<evidence type="ECO:0000256" key="6">
    <source>
        <dbReference type="ARBA" id="ARBA00023002"/>
    </source>
</evidence>
<evidence type="ECO:0000256" key="5">
    <source>
        <dbReference type="ARBA" id="ARBA00022862"/>
    </source>
</evidence>
<evidence type="ECO:0000256" key="10">
    <source>
        <dbReference type="ARBA" id="ARBA00038489"/>
    </source>
</evidence>
<evidence type="ECO:0000313" key="15">
    <source>
        <dbReference type="EMBL" id="MBB6226837.1"/>
    </source>
</evidence>
<feature type="domain" description="Thioredoxin" evidence="14">
    <location>
        <begin position="4"/>
        <end position="156"/>
    </location>
</feature>
<dbReference type="AlphaFoldDB" id="A0A841L2G3"/>
<keyword evidence="4 15" id="KW-0575">Peroxidase</keyword>
<evidence type="ECO:0000256" key="11">
    <source>
        <dbReference type="ARBA" id="ARBA00042639"/>
    </source>
</evidence>
<keyword evidence="8" id="KW-0676">Redox-active center</keyword>
<dbReference type="Pfam" id="PF00578">
    <property type="entry name" value="AhpC-TSA"/>
    <property type="match status" value="1"/>
</dbReference>
<dbReference type="GO" id="GO:0008379">
    <property type="term" value="F:thioredoxin peroxidase activity"/>
    <property type="evidence" value="ECO:0007669"/>
    <property type="project" value="TreeGrafter"/>
</dbReference>
<dbReference type="PANTHER" id="PTHR42801">
    <property type="entry name" value="THIOREDOXIN-DEPENDENT PEROXIDE REDUCTASE"/>
    <property type="match status" value="1"/>
</dbReference>
<keyword evidence="16" id="KW-1185">Reference proteome</keyword>
<protein>
    <recommendedName>
        <fullName evidence="3">thioredoxin-dependent peroxiredoxin</fullName>
        <ecNumber evidence="3">1.11.1.24</ecNumber>
    </recommendedName>
    <alternativeName>
        <fullName evidence="9">Thioredoxin peroxidase</fullName>
    </alternativeName>
    <alternativeName>
        <fullName evidence="11">Thioredoxin-dependent peroxiredoxin Bcp</fullName>
    </alternativeName>
</protein>
<evidence type="ECO:0000256" key="13">
    <source>
        <dbReference type="PIRSR" id="PIRSR000239-1"/>
    </source>
</evidence>
<sequence length="156" mass="16471">MSELAIGDAAPDFTLPTDSDGELSLARFAGRKLVLYFYPKDDTPGCTTEGKDFSALAAEFEAADTVVVGVSRDSVTAHAKFRNKHGLTVLLGADESGAVTEAYGVWVAKSMYGKSYMGIERATFLVGRDGRVAQVWRKVKVPGHAAAVLAAAKALG</sequence>
<dbReference type="InterPro" id="IPR013766">
    <property type="entry name" value="Thioredoxin_domain"/>
</dbReference>